<organism evidence="1 2">
    <name type="scientific">Acetobacter senegalensis</name>
    <dbReference type="NCBI Taxonomy" id="446692"/>
    <lineage>
        <taxon>Bacteria</taxon>
        <taxon>Pseudomonadati</taxon>
        <taxon>Pseudomonadota</taxon>
        <taxon>Alphaproteobacteria</taxon>
        <taxon>Acetobacterales</taxon>
        <taxon>Acetobacteraceae</taxon>
        <taxon>Acetobacter</taxon>
    </lineage>
</organism>
<dbReference type="PATRIC" id="fig|446692.4.peg.2212"/>
<accession>A0A149U2Y8</accession>
<protein>
    <submittedName>
        <fullName evidence="1">Uncharacterized protein</fullName>
    </submittedName>
</protein>
<reference evidence="1 2" key="1">
    <citation type="submission" date="2015-06" db="EMBL/GenBank/DDBJ databases">
        <title>Improved classification and identification of acetic acid bacteria using matrix-assisted laser desorption/ionization time-of-flight mass spectrometry; Gluconobacter nephelii and Gluconobacter uchimurae are later heterotypic synonyms of Gluconobacter japonicus and Gluconobacter oxydans, respectively.</title>
        <authorList>
            <person name="Li L."/>
            <person name="Cleenwerck I."/>
            <person name="De Vuyst L."/>
            <person name="Vandamme P."/>
        </authorList>
    </citation>
    <scope>NUCLEOTIDE SEQUENCE [LARGE SCALE GENOMIC DNA]</scope>
    <source>
        <strain evidence="1 2">LMG 23690</strain>
    </source>
</reference>
<sequence>MMRWSAAGPHLTAGHGTWAYFEHYPLKTDFASVRFTGGMLFSRKISPPVERGFCAGLCLESLFLAAAWELRAADRLSDKSSVMHPAKNARKTILASYWGGVFRMHRRFSL</sequence>
<proteinExistence type="predicted"/>
<comment type="caution">
    <text evidence="1">The sequence shown here is derived from an EMBL/GenBank/DDBJ whole genome shotgun (WGS) entry which is preliminary data.</text>
</comment>
<name>A0A149U2Y8_9PROT</name>
<dbReference type="EMBL" id="LHZU01000125">
    <property type="protein sequence ID" value="KXV59717.1"/>
    <property type="molecule type" value="Genomic_DNA"/>
</dbReference>
<evidence type="ECO:0000313" key="2">
    <source>
        <dbReference type="Proteomes" id="UP000075360"/>
    </source>
</evidence>
<dbReference type="Proteomes" id="UP000075360">
    <property type="component" value="Unassembled WGS sequence"/>
</dbReference>
<gene>
    <name evidence="1" type="ORF">AD948_07745</name>
</gene>
<dbReference type="AlphaFoldDB" id="A0A149U2Y8"/>
<evidence type="ECO:0000313" key="1">
    <source>
        <dbReference type="EMBL" id="KXV59717.1"/>
    </source>
</evidence>